<evidence type="ECO:0000256" key="2">
    <source>
        <dbReference type="ARBA" id="ARBA00022737"/>
    </source>
</evidence>
<sequence length="544" mass="60616">MDELKQLHGLMVTTSLIRDIIPLSRLIDFCTNSGETDYAESIFFQIDQPSVYIWNSMIRGYSNNNNPNGALSMYREMQQKGYFPDHFTFPFVLKACSMIFDLNYGKCVHDRIMKTGFELDLYASTTLIHMYVSCADMEAGVKVFEKIPKWNVVAWTTLISGYVNNNRASEAISAFKDMELWNVEPNEVTMVHLLVACARIRDVETGIWVHDRVRQIGFDPARLNSNIVLAAAILEMYAKCGSLKVARDFFDKMPQRNVVVWNSMIGAYTQYGRAKEALSLFVGMQSAGFNPDEATFLSVLGACAQLGALSLGQGIHGYVAKTNISQNIAIGTSLMDMYAKTGDTQSALRIFGDLQKKDVMAWTSMIIGLAVHGHGDEALVLFKEMQADGRIIPDHITYIGVLCACSHAGLVNEGLEQFNSMKNSYGLLPRIEHYGCLVDLLSRAGHLREAERLVEGMPFQPNIAIWGALLNGCEIHENVDLANRVGNHITELTPQGGGVYVLLSNIYAKAGRWQEVEMARELMRLRRIGKAHGCSSIEVKMLSS</sequence>
<dbReference type="Pfam" id="PF01535">
    <property type="entry name" value="PPR"/>
    <property type="match status" value="4"/>
</dbReference>
<name>A0A834YS28_TETSI</name>
<dbReference type="GO" id="GO:0009451">
    <property type="term" value="P:RNA modification"/>
    <property type="evidence" value="ECO:0007669"/>
    <property type="project" value="InterPro"/>
</dbReference>
<dbReference type="InterPro" id="IPR002885">
    <property type="entry name" value="PPR_rpt"/>
</dbReference>
<comment type="caution">
    <text evidence="4">The sequence shown here is derived from an EMBL/GenBank/DDBJ whole genome shotgun (WGS) entry which is preliminary data.</text>
</comment>
<feature type="repeat" description="PPR" evidence="3">
    <location>
        <begin position="257"/>
        <end position="291"/>
    </location>
</feature>
<reference evidence="4 5" key="1">
    <citation type="submission" date="2020-04" db="EMBL/GenBank/DDBJ databases">
        <title>Plant Genome Project.</title>
        <authorList>
            <person name="Zhang R.-G."/>
        </authorList>
    </citation>
    <scope>NUCLEOTIDE SEQUENCE [LARGE SCALE GENOMIC DNA]</scope>
    <source>
        <strain evidence="4">YNK0</strain>
        <tissue evidence="4">Leaf</tissue>
    </source>
</reference>
<dbReference type="InterPro" id="IPR046960">
    <property type="entry name" value="PPR_At4g14850-like_plant"/>
</dbReference>
<protein>
    <recommendedName>
        <fullName evidence="6">Pentatricopeptide repeat-containing protein</fullName>
    </recommendedName>
</protein>
<evidence type="ECO:0000313" key="4">
    <source>
        <dbReference type="EMBL" id="KAF8394439.1"/>
    </source>
</evidence>
<dbReference type="Gene3D" id="1.25.40.10">
    <property type="entry name" value="Tetratricopeptide repeat domain"/>
    <property type="match status" value="4"/>
</dbReference>
<proteinExistence type="inferred from homology"/>
<keyword evidence="5" id="KW-1185">Reference proteome</keyword>
<dbReference type="FunFam" id="1.25.40.10:FF:000427">
    <property type="entry name" value="Pentatricopeptide repeat-containing protein chloroplastic"/>
    <property type="match status" value="1"/>
</dbReference>
<keyword evidence="2" id="KW-0677">Repeat</keyword>
<dbReference type="Pfam" id="PF13041">
    <property type="entry name" value="PPR_2"/>
    <property type="match status" value="3"/>
</dbReference>
<dbReference type="PANTHER" id="PTHR24015:SF2016">
    <property type="entry name" value="PENTATRICOPEPTIDE REPEAT-CONTAINING PROTEIN"/>
    <property type="match status" value="1"/>
</dbReference>
<dbReference type="AlphaFoldDB" id="A0A834YS28"/>
<evidence type="ECO:0008006" key="6">
    <source>
        <dbReference type="Google" id="ProtNLM"/>
    </source>
</evidence>
<dbReference type="PROSITE" id="PS51375">
    <property type="entry name" value="PPR"/>
    <property type="match status" value="4"/>
</dbReference>
<evidence type="ECO:0000256" key="3">
    <source>
        <dbReference type="PROSITE-ProRule" id="PRU00708"/>
    </source>
</evidence>
<dbReference type="OrthoDB" id="185373at2759"/>
<feature type="repeat" description="PPR" evidence="3">
    <location>
        <begin position="151"/>
        <end position="185"/>
    </location>
</feature>
<comment type="similarity">
    <text evidence="1">Belongs to the PPR family. PCMP-H subfamily.</text>
</comment>
<dbReference type="PANTHER" id="PTHR24015">
    <property type="entry name" value="OS07G0578800 PROTEIN-RELATED"/>
    <property type="match status" value="1"/>
</dbReference>
<dbReference type="FunFam" id="1.25.40.10:FF:000333">
    <property type="entry name" value="Pentatricopeptide repeat-containing protein"/>
    <property type="match status" value="1"/>
</dbReference>
<dbReference type="EMBL" id="JABCRI010000014">
    <property type="protein sequence ID" value="KAF8394439.1"/>
    <property type="molecule type" value="Genomic_DNA"/>
</dbReference>
<feature type="repeat" description="PPR" evidence="3">
    <location>
        <begin position="50"/>
        <end position="84"/>
    </location>
</feature>
<dbReference type="InterPro" id="IPR046848">
    <property type="entry name" value="E_motif"/>
</dbReference>
<dbReference type="OMA" id="EPNIAIW"/>
<dbReference type="NCBIfam" id="TIGR00756">
    <property type="entry name" value="PPR"/>
    <property type="match status" value="4"/>
</dbReference>
<dbReference type="GO" id="GO:0003723">
    <property type="term" value="F:RNA binding"/>
    <property type="evidence" value="ECO:0007669"/>
    <property type="project" value="InterPro"/>
</dbReference>
<evidence type="ECO:0000313" key="5">
    <source>
        <dbReference type="Proteomes" id="UP000655225"/>
    </source>
</evidence>
<feature type="repeat" description="PPR" evidence="3">
    <location>
        <begin position="358"/>
        <end position="392"/>
    </location>
</feature>
<gene>
    <name evidence="4" type="ORF">HHK36_020647</name>
</gene>
<organism evidence="4 5">
    <name type="scientific">Tetracentron sinense</name>
    <name type="common">Spur-leaf</name>
    <dbReference type="NCBI Taxonomy" id="13715"/>
    <lineage>
        <taxon>Eukaryota</taxon>
        <taxon>Viridiplantae</taxon>
        <taxon>Streptophyta</taxon>
        <taxon>Embryophyta</taxon>
        <taxon>Tracheophyta</taxon>
        <taxon>Spermatophyta</taxon>
        <taxon>Magnoliopsida</taxon>
        <taxon>Trochodendrales</taxon>
        <taxon>Trochodendraceae</taxon>
        <taxon>Tetracentron</taxon>
    </lineage>
</organism>
<dbReference type="Pfam" id="PF20431">
    <property type="entry name" value="E_motif"/>
    <property type="match status" value="1"/>
</dbReference>
<evidence type="ECO:0000256" key="1">
    <source>
        <dbReference type="ARBA" id="ARBA00006643"/>
    </source>
</evidence>
<accession>A0A834YS28</accession>
<dbReference type="FunFam" id="1.25.40.10:FF:000184">
    <property type="entry name" value="Pentatricopeptide repeat-containing protein, chloroplastic"/>
    <property type="match status" value="1"/>
</dbReference>
<dbReference type="Proteomes" id="UP000655225">
    <property type="component" value="Unassembled WGS sequence"/>
</dbReference>
<dbReference type="InterPro" id="IPR011990">
    <property type="entry name" value="TPR-like_helical_dom_sf"/>
</dbReference>